<dbReference type="GO" id="GO:0004843">
    <property type="term" value="F:cysteine-type deubiquitinase activity"/>
    <property type="evidence" value="ECO:0000318"/>
    <property type="project" value="GO_Central"/>
</dbReference>
<evidence type="ECO:0000256" key="2">
    <source>
        <dbReference type="ARBA" id="ARBA00022786"/>
    </source>
</evidence>
<dbReference type="InterPro" id="IPR038765">
    <property type="entry name" value="Papain-like_cys_pep_sf"/>
</dbReference>
<evidence type="ECO:0000259" key="5">
    <source>
        <dbReference type="PROSITE" id="PS50235"/>
    </source>
</evidence>
<dbReference type="KEGG" id="ptm:GSPATT00010795001"/>
<feature type="domain" description="USP" evidence="5">
    <location>
        <begin position="1433"/>
        <end position="1769"/>
    </location>
</feature>
<dbReference type="OrthoDB" id="420187at2759"/>
<dbReference type="PANTHER" id="PTHR24006">
    <property type="entry name" value="UBIQUITIN CARBOXYL-TERMINAL HYDROLASE"/>
    <property type="match status" value="1"/>
</dbReference>
<organism evidence="6 7">
    <name type="scientific">Paramecium tetraurelia</name>
    <dbReference type="NCBI Taxonomy" id="5888"/>
    <lineage>
        <taxon>Eukaryota</taxon>
        <taxon>Sar</taxon>
        <taxon>Alveolata</taxon>
        <taxon>Ciliophora</taxon>
        <taxon>Intramacronucleata</taxon>
        <taxon>Oligohymenophorea</taxon>
        <taxon>Peniculida</taxon>
        <taxon>Parameciidae</taxon>
        <taxon>Paramecium</taxon>
    </lineage>
</organism>
<dbReference type="InterPro" id="IPR028889">
    <property type="entry name" value="USP"/>
</dbReference>
<dbReference type="Proteomes" id="UP000000600">
    <property type="component" value="Unassembled WGS sequence"/>
</dbReference>
<feature type="region of interest" description="Disordered" evidence="4">
    <location>
        <begin position="2373"/>
        <end position="2396"/>
    </location>
</feature>
<protein>
    <recommendedName>
        <fullName evidence="5">USP domain-containing protein</fullName>
    </recommendedName>
</protein>
<dbReference type="SUPFAM" id="SSF54001">
    <property type="entry name" value="Cysteine proteinases"/>
    <property type="match status" value="1"/>
</dbReference>
<keyword evidence="3" id="KW-0378">Hydrolase</keyword>
<evidence type="ECO:0000256" key="4">
    <source>
        <dbReference type="SAM" id="MobiDB-lite"/>
    </source>
</evidence>
<dbReference type="GO" id="GO:0005829">
    <property type="term" value="C:cytosol"/>
    <property type="evidence" value="ECO:0000318"/>
    <property type="project" value="GO_Central"/>
</dbReference>
<evidence type="ECO:0000256" key="1">
    <source>
        <dbReference type="ARBA" id="ARBA00022670"/>
    </source>
</evidence>
<dbReference type="PROSITE" id="PS00973">
    <property type="entry name" value="USP_2"/>
    <property type="match status" value="1"/>
</dbReference>
<dbReference type="InterPro" id="IPR018200">
    <property type="entry name" value="USP_CS"/>
</dbReference>
<dbReference type="eggNOG" id="KOG1866">
    <property type="taxonomic scope" value="Eukaryota"/>
</dbReference>
<dbReference type="HOGENOM" id="CLU_229454_0_0_1"/>
<feature type="compositionally biased region" description="Low complexity" evidence="4">
    <location>
        <begin position="2383"/>
        <end position="2396"/>
    </location>
</feature>
<dbReference type="GO" id="GO:0006508">
    <property type="term" value="P:proteolysis"/>
    <property type="evidence" value="ECO:0007669"/>
    <property type="project" value="UniProtKB-KW"/>
</dbReference>
<dbReference type="GO" id="GO:0005634">
    <property type="term" value="C:nucleus"/>
    <property type="evidence" value="ECO:0000318"/>
    <property type="project" value="GO_Central"/>
</dbReference>
<evidence type="ECO:0000313" key="6">
    <source>
        <dbReference type="EMBL" id="CAK74627.1"/>
    </source>
</evidence>
<dbReference type="GeneID" id="5027809"/>
<dbReference type="InParanoid" id="A0CV10"/>
<dbReference type="EMBL" id="CT868196">
    <property type="protein sequence ID" value="CAK74627.1"/>
    <property type="molecule type" value="Genomic_DNA"/>
</dbReference>
<name>A0CV10_PARTE</name>
<evidence type="ECO:0000256" key="3">
    <source>
        <dbReference type="ARBA" id="ARBA00022801"/>
    </source>
</evidence>
<dbReference type="InterPro" id="IPR056850">
    <property type="entry name" value="ARM_UBP34_24_USP9X_Y"/>
</dbReference>
<dbReference type="InterPro" id="IPR050164">
    <property type="entry name" value="Peptidase_C19"/>
</dbReference>
<dbReference type="PROSITE" id="PS50235">
    <property type="entry name" value="USP_3"/>
    <property type="match status" value="1"/>
</dbReference>
<accession>A0CV10</accession>
<gene>
    <name evidence="6" type="ORF">GSPATT00010795001</name>
</gene>
<dbReference type="GO" id="GO:0016579">
    <property type="term" value="P:protein deubiquitination"/>
    <property type="evidence" value="ECO:0007669"/>
    <property type="project" value="InterPro"/>
</dbReference>
<dbReference type="Pfam" id="PF00443">
    <property type="entry name" value="UCH"/>
    <property type="match status" value="1"/>
</dbReference>
<dbReference type="Gene3D" id="3.90.70.10">
    <property type="entry name" value="Cysteine proteinases"/>
    <property type="match status" value="1"/>
</dbReference>
<keyword evidence="7" id="KW-1185">Reference proteome</keyword>
<keyword evidence="1" id="KW-0645">Protease</keyword>
<dbReference type="InterPro" id="IPR001394">
    <property type="entry name" value="Peptidase_C19_UCH"/>
</dbReference>
<reference evidence="6 7" key="1">
    <citation type="journal article" date="2006" name="Nature">
        <title>Global trends of whole-genome duplications revealed by the ciliate Paramecium tetraurelia.</title>
        <authorList>
            <consortium name="Genoscope"/>
            <person name="Aury J.-M."/>
            <person name="Jaillon O."/>
            <person name="Duret L."/>
            <person name="Noel B."/>
            <person name="Jubin C."/>
            <person name="Porcel B.M."/>
            <person name="Segurens B."/>
            <person name="Daubin V."/>
            <person name="Anthouard V."/>
            <person name="Aiach N."/>
            <person name="Arnaiz O."/>
            <person name="Billaut A."/>
            <person name="Beisson J."/>
            <person name="Blanc I."/>
            <person name="Bouhouche K."/>
            <person name="Camara F."/>
            <person name="Duharcourt S."/>
            <person name="Guigo R."/>
            <person name="Gogendeau D."/>
            <person name="Katinka M."/>
            <person name="Keller A.-M."/>
            <person name="Kissmehl R."/>
            <person name="Klotz C."/>
            <person name="Koll F."/>
            <person name="Le Moue A."/>
            <person name="Lepere C."/>
            <person name="Malinsky S."/>
            <person name="Nowacki M."/>
            <person name="Nowak J.K."/>
            <person name="Plattner H."/>
            <person name="Poulain J."/>
            <person name="Ruiz F."/>
            <person name="Serrano V."/>
            <person name="Zagulski M."/>
            <person name="Dessen P."/>
            <person name="Betermier M."/>
            <person name="Weissenbach J."/>
            <person name="Scarpelli C."/>
            <person name="Schachter V."/>
            <person name="Sperling L."/>
            <person name="Meyer E."/>
            <person name="Cohen J."/>
            <person name="Wincker P."/>
        </authorList>
    </citation>
    <scope>NUCLEOTIDE SEQUENCE [LARGE SCALE GENOMIC DNA]</scope>
    <source>
        <strain evidence="6 7">Stock d4-2</strain>
    </source>
</reference>
<sequence>MDMKKTKKKPELSEQLFVGNYVDVYHQGSKQFKLAYILQRTDKEIEVTYDGLSKKENEVCFCLQTLTRQLNYSKIEYNLRGDLLQVSNHLNQDYTGDDYRQQKTARDYLKYSREDCEKYTKELITIMQTNFQGMTPIEITQCVRVRQFIYLDMVLSTEFQPKELPIALEYIKTYYNFIKWYFDQFPKYFADFMRHMNNNELFIIDERASIASCIQEVSEAFCMLFGSIWRLLKQENSFFYQNHDLLQQQIDKFFPVPVYQGFVTNPNIEDWKLYQGAGDIIKCIKRSWSFYLKTMSYFRSIGGLQSWENLLKPQEGGEYTYIPLKAMQKIILTQQYLSQYFPPQEQSNMAKRTFEWFQLRVANLTIQDIKDTDIDQIREIVQDLQYYFLKGYSLDNLNKLVDDLQLQMALKFLKSTFLEKRVKGLSEIKDFTEKLKFETNSQIKIKNSTNKDELIKWITQNRILDYTLLGDSVHPELIKRSSDVAIFLCKNQVFPNDYVDKIWLNNYDKHETTQLALYEFFKAISPVLQFQGIENLYNHILNIPYNKYNENIVSMIRTFTEAALSQKFHEQQLQLKPDRRFMTFNQLWELLQDRDDQLVGSHIQEQCFQAARMIISQIPQTKQFISQYFGKCFELIGSHKSVYQAISLVHYFLDKQFKDDKGKRELIQSTDDKYNIIELFVKDIEVYMEKVRQYFKNEEPQDIIINGVQKFSQNVFFRLQMLNYLLQQTELKINYDQSVRLWDALAAKTKGGIQKKELNKILISNYYPDISSFKINQTYFDKEGESKFFTQVLCNPERNDYENYTIEDFELFQVFFKSYNQNRQMLKYYGNSIRFIVNDHNFEGKNAIWQIFAKVKDLVLLDQIANFIINLYTQLNLTLDPKCDKIYQEMMDKCLELIQQQCPSLTTRSINLLLSLFNYFQSGPSSKKSLKPNNYTQFKVQIINTNNQIAIKEYKEGDTTTVNQWKQKLAEELQVAYQQLDITVDNKQFEQLFDIVETNVNQVFHQMAAVKARINNKNHPKNYLSQEQRTFDILFKLLDKQESTEFLSQVWDLINRLPTNIQIKKQVENCKDWKKYLDHSFFDMFYVLQIIQALLVNGQWCEQFNNSDGVDLVTQKFLGQHLQFQQRPLEIKSCLTYLDILSHQNIKIKEPQIIDQIKHKILEILQELCHYIKTKKKLEAGQKKTPQQKEMNEIETRLLRRCFTYLDESGCKQYIKQNHELQQQLYNYYVEHENQELKKEYSLQLLNLKNTQESKLLIKILLGDVLKNVITNNKQKCEHFFEICCNLLLQENNLNIENFVFEDLLSYIKQKLLQLPQNEITVKDQDQILIGLLKLLNVLIDKLPHLSNNNQLFEQILSYLFENEGETRCKCKSQQSRTAGFNCLSTLLKNQQNMNKFLTNVSPLHSTNTWRTKHLNDWNIQSKFHEKSSTGYVGLYNLGCICYMNSLLQQLYMVPAFREKLLKVEDKNTCVQEENLLHQLKCLFLALKHSQKQYHNPKKFCHAFKDLDGNPTNIFEQMDVDEFCNLLMDRIELNVKSTSDEDLVKRFFGGVMSNEIIGKTCPHYSEREEPFFAISLPVANKKNLEECLQTLVHGDLLEGENAYNCEQCNKKVSALKRMCIKKLPDHLILVLKRFNFDFDLMAKAKINDRIEFPFELDMFPYSQQGLRSQENRTNNSNGQDNPQEYYQYRLTGVVIHMGSADSGHYYSFIQDKNDLNKWYEFNDIIVTPADMQELKNDAFGSADKMLKLKYPPQLKDKSKSAYMLFYERINPVNVAEQTQQIDVELDQKTVQFLDEIKDENRKFQIQRFIFSPEYFAFMQNLIKFQLQQLQIQDQIVRTLVYFYLTCAVRENDKTFVSNNILDIQELLRKSPITSQWLLKCFNQPQYIREFQFDCSKKMVRKFVISMIITAIETVQQQEGYKDLYEIVDDKPKSLVASLINAWIQMIPELKKSLKNSVEFYDLFYKFAKLHKSNAQYLILKKLVGKLLDLAIDVFQINSNKTLIPQREVVKRMDDVKVIKFTDDPGNYLGQQNYQNVDVASSYYDELLEKKFEKSMNSGPSTSRVYMWRVIAYLIKGEQKQFLSTEELNLLQFDTQFISFLLEEGDCKLAIRMISDILSVISMDNQKQSDSVIASIIKQVNDKEYKEYRKYLVVLKRLFQMKDQLQVQRINVGMSKLLDAMQKQGQYFLETDVCQQYILRMVSKNQLVHQWMIKNQRSWQWVIEINNSQPHPNDRLIANNQIPQKCLHRLHNIYLPNTSQAYAKLLSWKKLQYLNLPKEPFKPNDDFDTDDDLTEKNVKVDDKIDFYDQNQWITATVSKVMGDYIHLTFSGKMAPQNMDIELDNERLAPFNTLSNNNKIPGYNNQSYEMVIEHQSDHDNDTEEGNNNSNNQTDSDGE</sequence>
<keyword evidence="2" id="KW-0833">Ubl conjugation pathway</keyword>
<dbReference type="GO" id="GO:0031647">
    <property type="term" value="P:regulation of protein stability"/>
    <property type="evidence" value="ECO:0000318"/>
    <property type="project" value="GO_Central"/>
</dbReference>
<dbReference type="RefSeq" id="XP_001442024.1">
    <property type="nucleotide sequence ID" value="XM_001441987.1"/>
</dbReference>
<dbReference type="Pfam" id="PF25010">
    <property type="entry name" value="ARM_UBP24_USP9X-Y"/>
    <property type="match status" value="1"/>
</dbReference>
<dbReference type="STRING" id="5888.A0CV10"/>
<evidence type="ECO:0000313" key="7">
    <source>
        <dbReference type="Proteomes" id="UP000000600"/>
    </source>
</evidence>
<dbReference type="OMA" id="MWRVIAY"/>
<dbReference type="FunFam" id="3.90.70.10:FF:000136">
    <property type="entry name" value="Ubiquitin C-terminal hydrolase, putative"/>
    <property type="match status" value="1"/>
</dbReference>
<dbReference type="PANTHER" id="PTHR24006:SF827">
    <property type="entry name" value="UBIQUITIN CARBOXYL-TERMINAL HYDROLASE 34"/>
    <property type="match status" value="1"/>
</dbReference>
<proteinExistence type="predicted"/>